<reference evidence="2 3" key="1">
    <citation type="submission" date="2020-06" db="EMBL/GenBank/DDBJ databases">
        <title>Schlegella sp. ID0723 isolated from air conditioner.</title>
        <authorList>
            <person name="Kim D.Y."/>
            <person name="Kim D.-U."/>
        </authorList>
    </citation>
    <scope>NUCLEOTIDE SEQUENCE [LARGE SCALE GENOMIC DNA]</scope>
    <source>
        <strain evidence="2 3">ID0723</strain>
    </source>
</reference>
<feature type="signal peptide" evidence="1">
    <location>
        <begin position="1"/>
        <end position="30"/>
    </location>
</feature>
<comment type="caution">
    <text evidence="2">The sequence shown here is derived from an EMBL/GenBank/DDBJ whole genome shotgun (WGS) entry which is preliminary data.</text>
</comment>
<organism evidence="2 3">
    <name type="scientific">Piscinibacter koreensis</name>
    <dbReference type="NCBI Taxonomy" id="2742824"/>
    <lineage>
        <taxon>Bacteria</taxon>
        <taxon>Pseudomonadati</taxon>
        <taxon>Pseudomonadota</taxon>
        <taxon>Betaproteobacteria</taxon>
        <taxon>Burkholderiales</taxon>
        <taxon>Sphaerotilaceae</taxon>
        <taxon>Piscinibacter</taxon>
    </lineage>
</organism>
<evidence type="ECO:0000256" key="1">
    <source>
        <dbReference type="SAM" id="SignalP"/>
    </source>
</evidence>
<dbReference type="Proteomes" id="UP000529637">
    <property type="component" value="Unassembled WGS sequence"/>
</dbReference>
<gene>
    <name evidence="2" type="ORF">HQN59_09650</name>
</gene>
<proteinExistence type="predicted"/>
<evidence type="ECO:0000313" key="3">
    <source>
        <dbReference type="Proteomes" id="UP000529637"/>
    </source>
</evidence>
<keyword evidence="3" id="KW-1185">Reference proteome</keyword>
<keyword evidence="1" id="KW-0732">Signal</keyword>
<dbReference type="RefSeq" id="WP_176068611.1">
    <property type="nucleotide sequence ID" value="NZ_JABWMJ010000004.1"/>
</dbReference>
<sequence>MEINMIARKWKVRSSLVCVAAALWALPAHAALVSVGTAVGAGTGTLDTATGLLFLDVDRTAGLSYAAIQGVPANYFFPGSAATPGMLAPGQTFAGFRYATSAEVTSLFTNSGLLSPGPITPANEAAFFNFGSLLGIGPVDVSGTGERLAYRAMTGDPGFAPQSRQLAELVIDRPPDPSAIFTGPAGFLGDEQVPSLGSPPPDSRGLRAAGSWLVQAQPMVVPVPATLPLAVLALGALAVTRRALRSNSVAFRQRLDAAR</sequence>
<evidence type="ECO:0008006" key="4">
    <source>
        <dbReference type="Google" id="ProtNLM"/>
    </source>
</evidence>
<accession>A0A7Y6NMR4</accession>
<dbReference type="AlphaFoldDB" id="A0A7Y6NMR4"/>
<dbReference type="EMBL" id="JABWMJ010000004">
    <property type="protein sequence ID" value="NUZ06025.1"/>
    <property type="molecule type" value="Genomic_DNA"/>
</dbReference>
<name>A0A7Y6NMR4_9BURK</name>
<protein>
    <recommendedName>
        <fullName evidence="4">PEP-CTERM sorting domain-containing protein</fullName>
    </recommendedName>
</protein>
<evidence type="ECO:0000313" key="2">
    <source>
        <dbReference type="EMBL" id="NUZ06025.1"/>
    </source>
</evidence>
<feature type="chain" id="PRO_5031552373" description="PEP-CTERM sorting domain-containing protein" evidence="1">
    <location>
        <begin position="31"/>
        <end position="259"/>
    </location>
</feature>